<sequence length="43" mass="4662">MNEDFSQLHYIKLKGLITMKVQGVESGMINAGTVALSLLAILL</sequence>
<dbReference type="RefSeq" id="WP_278246486.1">
    <property type="nucleotide sequence ID" value="NZ_CP009933.1"/>
</dbReference>
<protein>
    <submittedName>
        <fullName evidence="1">Uncharacterized protein</fullName>
    </submittedName>
</protein>
<keyword evidence="2" id="KW-1185">Reference proteome</keyword>
<name>A0A0E3GSP3_CLOSL</name>
<dbReference type="KEGG" id="csq:CSCA_5296"/>
<dbReference type="EMBL" id="CP009933">
    <property type="protein sequence ID" value="AKA72421.1"/>
    <property type="molecule type" value="Genomic_DNA"/>
</dbReference>
<evidence type="ECO:0000313" key="1">
    <source>
        <dbReference type="EMBL" id="AKA72421.1"/>
    </source>
</evidence>
<evidence type="ECO:0000313" key="2">
    <source>
        <dbReference type="Proteomes" id="UP000033115"/>
    </source>
</evidence>
<gene>
    <name evidence="1" type="ORF">CSCA_5296</name>
</gene>
<dbReference type="AlphaFoldDB" id="A0A0E3GSP3"/>
<dbReference type="Proteomes" id="UP000033115">
    <property type="component" value="Chromosome"/>
</dbReference>
<dbReference type="STRING" id="1548.CSCA_5296"/>
<accession>A0A0E3GSP3</accession>
<reference evidence="1 2" key="1">
    <citation type="journal article" date="2015" name="J. Biotechnol.">
        <title>Complete genome sequence of a malodorant-producing acetogen, Clostridium scatologenes ATCC 25775(T).</title>
        <authorList>
            <person name="Zhu Z."/>
            <person name="Guo T."/>
            <person name="Zheng H."/>
            <person name="Song T."/>
            <person name="Ouyang P."/>
            <person name="Xie J."/>
        </authorList>
    </citation>
    <scope>NUCLEOTIDE SEQUENCE [LARGE SCALE GENOMIC DNA]</scope>
    <source>
        <strain evidence="1 2">ATCC 25775</strain>
    </source>
</reference>
<proteinExistence type="predicted"/>
<dbReference type="HOGENOM" id="CLU_3231922_0_0_9"/>
<organism evidence="1 2">
    <name type="scientific">Clostridium scatologenes</name>
    <dbReference type="NCBI Taxonomy" id="1548"/>
    <lineage>
        <taxon>Bacteria</taxon>
        <taxon>Bacillati</taxon>
        <taxon>Bacillota</taxon>
        <taxon>Clostridia</taxon>
        <taxon>Eubacteriales</taxon>
        <taxon>Clostridiaceae</taxon>
        <taxon>Clostridium</taxon>
    </lineage>
</organism>